<dbReference type="GO" id="GO:0005871">
    <property type="term" value="C:kinesin complex"/>
    <property type="evidence" value="ECO:0007669"/>
    <property type="project" value="TreeGrafter"/>
</dbReference>
<feature type="region of interest" description="Disordered" evidence="1">
    <location>
        <begin position="1"/>
        <end position="26"/>
    </location>
</feature>
<dbReference type="AlphaFoldDB" id="A0A8H6AL81"/>
<protein>
    <submittedName>
        <fullName evidence="3">Putative kinesin motor domain-containing protein</fullName>
    </submittedName>
</protein>
<dbReference type="PANTHER" id="PTHR24115">
    <property type="entry name" value="KINESIN-RELATED"/>
    <property type="match status" value="1"/>
</dbReference>
<dbReference type="Gene3D" id="3.40.850.10">
    <property type="entry name" value="Kinesin motor domain"/>
    <property type="match status" value="1"/>
</dbReference>
<dbReference type="GO" id="GO:0008017">
    <property type="term" value="F:microtubule binding"/>
    <property type="evidence" value="ECO:0007669"/>
    <property type="project" value="InterPro"/>
</dbReference>
<dbReference type="GO" id="GO:0007018">
    <property type="term" value="P:microtubule-based movement"/>
    <property type="evidence" value="ECO:0007669"/>
    <property type="project" value="InterPro"/>
</dbReference>
<name>A0A8H6AL81_9HELO</name>
<evidence type="ECO:0000313" key="3">
    <source>
        <dbReference type="EMBL" id="KAF5869315.1"/>
    </source>
</evidence>
<sequence length="255" mass="28126">MSKNDSSKTLDNPTPQTARYITKVTPPRPISRSSVFLICQIQRPSSARLATTSSPLLTISTPCPLAPLSHPWTSLPAFSNIFGPEINDTTIYQQSIAPAIPQVLAGSDYNIFAYGNNGSGKPHLIDSQNNENRIGTGFSIFELRKNTAFYLSSGRNKCFIREDSDKKTRLRGKTEVLDGGKLRVQGLAQIACWTFESMKEELQKSLGRCSVGSSSVHDQSSRMHAILKLEIMNRQLIEAQNVLIEREAESVPVGK</sequence>
<dbReference type="GO" id="GO:0005874">
    <property type="term" value="C:microtubule"/>
    <property type="evidence" value="ECO:0007669"/>
    <property type="project" value="TreeGrafter"/>
</dbReference>
<keyword evidence="4" id="KW-1185">Reference proteome</keyword>
<dbReference type="RefSeq" id="XP_037188264.1">
    <property type="nucleotide sequence ID" value="XM_037341452.1"/>
</dbReference>
<evidence type="ECO:0000259" key="2">
    <source>
        <dbReference type="SMART" id="SM00129"/>
    </source>
</evidence>
<dbReference type="InterPro" id="IPR001752">
    <property type="entry name" value="Kinesin_motor_dom"/>
</dbReference>
<accession>A0A8H6AL81</accession>
<feature type="domain" description="Kinesin motor" evidence="2">
    <location>
        <begin position="32"/>
        <end position="255"/>
    </location>
</feature>
<evidence type="ECO:0000313" key="4">
    <source>
        <dbReference type="Proteomes" id="UP000531561"/>
    </source>
</evidence>
<organism evidence="3 4">
    <name type="scientific">Botrytis fragariae</name>
    <dbReference type="NCBI Taxonomy" id="1964551"/>
    <lineage>
        <taxon>Eukaryota</taxon>
        <taxon>Fungi</taxon>
        <taxon>Dikarya</taxon>
        <taxon>Ascomycota</taxon>
        <taxon>Pezizomycotina</taxon>
        <taxon>Leotiomycetes</taxon>
        <taxon>Helotiales</taxon>
        <taxon>Sclerotiniaceae</taxon>
        <taxon>Botrytis</taxon>
    </lineage>
</organism>
<dbReference type="SMART" id="SM00129">
    <property type="entry name" value="KISc"/>
    <property type="match status" value="1"/>
</dbReference>
<gene>
    <name evidence="3" type="ORF">Bfra_011122ia</name>
</gene>
<dbReference type="PRINTS" id="PR00380">
    <property type="entry name" value="KINESINHEAVY"/>
</dbReference>
<dbReference type="InterPro" id="IPR027417">
    <property type="entry name" value="P-loop_NTPase"/>
</dbReference>
<dbReference type="SUPFAM" id="SSF52540">
    <property type="entry name" value="P-loop containing nucleoside triphosphate hydrolases"/>
    <property type="match status" value="1"/>
</dbReference>
<dbReference type="EMBL" id="JABFCT010000017">
    <property type="protein sequence ID" value="KAF5869315.1"/>
    <property type="molecule type" value="Genomic_DNA"/>
</dbReference>
<dbReference type="GO" id="GO:0003777">
    <property type="term" value="F:microtubule motor activity"/>
    <property type="evidence" value="ECO:0007669"/>
    <property type="project" value="InterPro"/>
</dbReference>
<dbReference type="InterPro" id="IPR027640">
    <property type="entry name" value="Kinesin-like_fam"/>
</dbReference>
<dbReference type="GeneID" id="59265144"/>
<evidence type="ECO:0000256" key="1">
    <source>
        <dbReference type="SAM" id="MobiDB-lite"/>
    </source>
</evidence>
<dbReference type="Proteomes" id="UP000531561">
    <property type="component" value="Unassembled WGS sequence"/>
</dbReference>
<dbReference type="GO" id="GO:0016887">
    <property type="term" value="F:ATP hydrolysis activity"/>
    <property type="evidence" value="ECO:0007669"/>
    <property type="project" value="TreeGrafter"/>
</dbReference>
<dbReference type="GO" id="GO:0005524">
    <property type="term" value="F:ATP binding"/>
    <property type="evidence" value="ECO:0007669"/>
    <property type="project" value="InterPro"/>
</dbReference>
<feature type="compositionally biased region" description="Polar residues" evidence="1">
    <location>
        <begin position="9"/>
        <end position="19"/>
    </location>
</feature>
<dbReference type="OrthoDB" id="3176171at2759"/>
<dbReference type="InterPro" id="IPR036961">
    <property type="entry name" value="Kinesin_motor_dom_sf"/>
</dbReference>
<proteinExistence type="predicted"/>
<comment type="caution">
    <text evidence="3">The sequence shown here is derived from an EMBL/GenBank/DDBJ whole genome shotgun (WGS) entry which is preliminary data.</text>
</comment>
<dbReference type="Pfam" id="PF00225">
    <property type="entry name" value="Kinesin"/>
    <property type="match status" value="1"/>
</dbReference>
<reference evidence="3 4" key="1">
    <citation type="journal article" date="2020" name="Phytopathology">
        <title>A high-quality genome resource of Botrytis fragariae, a new and rapidly spreading fungal pathogen causing strawberry gray mold in the U.S.A.</title>
        <authorList>
            <person name="Wu Y."/>
            <person name="Saski C.A."/>
            <person name="Schnabel G."/>
            <person name="Xiao S."/>
            <person name="Hu M."/>
        </authorList>
    </citation>
    <scope>NUCLEOTIDE SEQUENCE [LARGE SCALE GENOMIC DNA]</scope>
    <source>
        <strain evidence="3 4">BVB16</strain>
    </source>
</reference>